<evidence type="ECO:0000256" key="6">
    <source>
        <dbReference type="ARBA" id="ARBA00023315"/>
    </source>
</evidence>
<evidence type="ECO:0000256" key="1">
    <source>
        <dbReference type="ARBA" id="ARBA00004613"/>
    </source>
</evidence>
<dbReference type="Pfam" id="PF00756">
    <property type="entry name" value="Esterase"/>
    <property type="match status" value="1"/>
</dbReference>
<evidence type="ECO:0000256" key="4">
    <source>
        <dbReference type="ARBA" id="ARBA00022679"/>
    </source>
</evidence>
<evidence type="ECO:0000313" key="9">
    <source>
        <dbReference type="Proteomes" id="UP000294844"/>
    </source>
</evidence>
<proteinExistence type="inferred from homology"/>
<dbReference type="PANTHER" id="PTHR48098:SF1">
    <property type="entry name" value="DIACYLGLYCEROL ACYLTRANSFERASE_MYCOLYLTRANSFERASE AG85A"/>
    <property type="match status" value="1"/>
</dbReference>
<dbReference type="OrthoDB" id="4366784at2"/>
<keyword evidence="5" id="KW-0732">Signal</keyword>
<dbReference type="Proteomes" id="UP000295685">
    <property type="component" value="Unassembled WGS sequence"/>
</dbReference>
<keyword evidence="6 7" id="KW-0012">Acyltransferase</keyword>
<dbReference type="EC" id="2.3.1.122" evidence="7"/>
<evidence type="ECO:0000256" key="2">
    <source>
        <dbReference type="ARBA" id="ARBA00005874"/>
    </source>
</evidence>
<evidence type="ECO:0000256" key="3">
    <source>
        <dbReference type="ARBA" id="ARBA00022525"/>
    </source>
</evidence>
<sequence precursor="true">MKLFTNMRGATARRLAAVAAAAAVLPGLIGVAGGSAVANAFSRPGLPVVDLQVPSASMGHDIKIQFQGGGSKALYLLDGLRARDDFNGWDIETTAFEDYYQSGISVVMPVGGQSSWYTDWYSPAKGKDGVFTYKWETFLTQELPAYLAANNGVSRTGNAVVGLSMGGASAITLANYHPQQFVYAGALSGFLHPADMKGQVGMAMGDAGGFSAQDMWGPDSDPAWVRNDPFLNIDKTVANGTRLWIYCGSGDATDLDATRNGFENFTGGFLEGMAIGINKQYVDAYTAAGGKNAHVEFPPGGLHNWTYWGNQLKAMKSDMVAYLGSH</sequence>
<name>A0A4R8SKN7_9MYCO</name>
<keyword evidence="4 7" id="KW-0808">Transferase</keyword>
<comment type="similarity">
    <text evidence="2">Belongs to the mycobacterial A85 antigen family.</text>
</comment>
<dbReference type="EMBL" id="PECK01000001">
    <property type="protein sequence ID" value="TDZ98271.1"/>
    <property type="molecule type" value="Genomic_DNA"/>
</dbReference>
<dbReference type="InterPro" id="IPR029058">
    <property type="entry name" value="AB_hydrolase_fold"/>
</dbReference>
<organism evidence="7 10">
    <name type="scientific">Mycobacteroides salmoniphilum</name>
    <dbReference type="NCBI Taxonomy" id="404941"/>
    <lineage>
        <taxon>Bacteria</taxon>
        <taxon>Bacillati</taxon>
        <taxon>Actinomycetota</taxon>
        <taxon>Actinomycetes</taxon>
        <taxon>Mycobacteriales</taxon>
        <taxon>Mycobacteriaceae</taxon>
        <taxon>Mycobacteroides</taxon>
    </lineage>
</organism>
<evidence type="ECO:0000313" key="7">
    <source>
        <dbReference type="EMBL" id="TDZ98271.1"/>
    </source>
</evidence>
<comment type="caution">
    <text evidence="7">The sequence shown here is derived from an EMBL/GenBank/DDBJ whole genome shotgun (WGS) entry which is preliminary data.</text>
</comment>
<dbReference type="PANTHER" id="PTHR48098">
    <property type="entry name" value="ENTEROCHELIN ESTERASE-RELATED"/>
    <property type="match status" value="1"/>
</dbReference>
<dbReference type="Proteomes" id="UP000294844">
    <property type="component" value="Unassembled WGS sequence"/>
</dbReference>
<keyword evidence="3" id="KW-0964">Secreted</keyword>
<dbReference type="GO" id="GO:0050348">
    <property type="term" value="F:trehalose O-mycolyltransferase activity"/>
    <property type="evidence" value="ECO:0007669"/>
    <property type="project" value="UniProtKB-EC"/>
</dbReference>
<reference evidence="9 10" key="1">
    <citation type="journal article" date="2019" name="Sci. Rep.">
        <title>Extended insight into the Mycobacterium chelonae-abscessus complex through whole genome sequencing of Mycobacterium salmoniphilum outbreak and Mycobacterium salmoniphilum-like strains.</title>
        <authorList>
            <person name="Behra P.R.K."/>
            <person name="Das S."/>
            <person name="Pettersson B.M.F."/>
            <person name="Shirreff L."/>
            <person name="DuCote T."/>
            <person name="Jacobsson K.G."/>
            <person name="Ennis D.G."/>
            <person name="Kirsebom L.A."/>
        </authorList>
    </citation>
    <scope>NUCLEOTIDE SEQUENCE [LARGE SCALE GENOMIC DNA]</scope>
    <source>
        <strain evidence="8 9">CCUG 60883</strain>
        <strain evidence="7 10">CCUG 60885</strain>
    </source>
</reference>
<dbReference type="SUPFAM" id="SSF53474">
    <property type="entry name" value="alpha/beta-Hydrolases"/>
    <property type="match status" value="1"/>
</dbReference>
<dbReference type="EMBL" id="PECM01000009">
    <property type="protein sequence ID" value="TEA02801.1"/>
    <property type="molecule type" value="Genomic_DNA"/>
</dbReference>
<protein>
    <submittedName>
        <fullName evidence="7">Diacylglycerol acyltransferase/mycolyltransferase Ag85A</fullName>
        <ecNumber evidence="7">2.3.1.122</ecNumber>
    </submittedName>
</protein>
<gene>
    <name evidence="7" type="primary">fbpA_2</name>
    <name evidence="8" type="ORF">CCUG60883_03419</name>
    <name evidence="7" type="ORF">CCUG60885_00135</name>
</gene>
<dbReference type="Gene3D" id="3.40.50.1820">
    <property type="entry name" value="alpha/beta hydrolase"/>
    <property type="match status" value="1"/>
</dbReference>
<dbReference type="AlphaFoldDB" id="A0A4R8SKN7"/>
<accession>A0A4R8SKN7</accession>
<dbReference type="GO" id="GO:0035375">
    <property type="term" value="F:zymogen binding"/>
    <property type="evidence" value="ECO:0007669"/>
    <property type="project" value="UniProtKB-ARBA"/>
</dbReference>
<keyword evidence="9" id="KW-1185">Reference proteome</keyword>
<dbReference type="FunFam" id="3.40.50.1820:FF:000086">
    <property type="entry name" value="Diacylglycerol acyltransferase/mycolyltransferase Ag85C"/>
    <property type="match status" value="1"/>
</dbReference>
<evidence type="ECO:0000313" key="8">
    <source>
        <dbReference type="EMBL" id="TEA02801.1"/>
    </source>
</evidence>
<dbReference type="InterPro" id="IPR000801">
    <property type="entry name" value="Esterase-like"/>
</dbReference>
<evidence type="ECO:0000256" key="5">
    <source>
        <dbReference type="ARBA" id="ARBA00022729"/>
    </source>
</evidence>
<evidence type="ECO:0000313" key="10">
    <source>
        <dbReference type="Proteomes" id="UP000295685"/>
    </source>
</evidence>
<dbReference type="RefSeq" id="WP_078298872.1">
    <property type="nucleotide sequence ID" value="NZ_PECK01000001.1"/>
</dbReference>
<comment type="subcellular location">
    <subcellularLocation>
        <location evidence="1">Secreted</location>
    </subcellularLocation>
</comment>
<dbReference type="InterPro" id="IPR050583">
    <property type="entry name" value="Mycobacterial_A85_antigen"/>
</dbReference>
<dbReference type="GO" id="GO:0005576">
    <property type="term" value="C:extracellular region"/>
    <property type="evidence" value="ECO:0007669"/>
    <property type="project" value="UniProtKB-SubCell"/>
</dbReference>